<keyword evidence="3" id="KW-1185">Reference proteome</keyword>
<proteinExistence type="predicted"/>
<feature type="compositionally biased region" description="Basic and acidic residues" evidence="1">
    <location>
        <begin position="110"/>
        <end position="126"/>
    </location>
</feature>
<dbReference type="EMBL" id="JASNQZ010000011">
    <property type="protein sequence ID" value="KAL0950914.1"/>
    <property type="molecule type" value="Genomic_DNA"/>
</dbReference>
<evidence type="ECO:0000313" key="2">
    <source>
        <dbReference type="EMBL" id="KAL0950914.1"/>
    </source>
</evidence>
<feature type="compositionally biased region" description="Basic residues" evidence="1">
    <location>
        <begin position="77"/>
        <end position="90"/>
    </location>
</feature>
<accession>A0ABR3J5I8</accession>
<sequence length="136" mass="15507">MFTPRRALETVVKVRQVNERVKELVQSCKKLDNILNNENFQQMKKFLGVSATKEKKKLGRKTSTRNRSATMFQAKLARQRSNAHSRKAQRPPKDSASAQLTQECAMAEASKSERETRNDGVTEQARDFGALNMVHQ</sequence>
<feature type="region of interest" description="Disordered" evidence="1">
    <location>
        <begin position="76"/>
        <end position="136"/>
    </location>
</feature>
<gene>
    <name evidence="2" type="ORF">HGRIS_007671</name>
</gene>
<evidence type="ECO:0000313" key="3">
    <source>
        <dbReference type="Proteomes" id="UP001556367"/>
    </source>
</evidence>
<name>A0ABR3J5I8_9AGAR</name>
<dbReference type="Proteomes" id="UP001556367">
    <property type="component" value="Unassembled WGS sequence"/>
</dbReference>
<comment type="caution">
    <text evidence="2">The sequence shown here is derived from an EMBL/GenBank/DDBJ whole genome shotgun (WGS) entry which is preliminary data.</text>
</comment>
<evidence type="ECO:0000256" key="1">
    <source>
        <dbReference type="SAM" id="MobiDB-lite"/>
    </source>
</evidence>
<reference evidence="3" key="1">
    <citation type="submission" date="2024-06" db="EMBL/GenBank/DDBJ databases">
        <title>Multi-omics analyses provide insights into the biosynthesis of the anticancer antibiotic pleurotin in Hohenbuehelia grisea.</title>
        <authorList>
            <person name="Weaver J.A."/>
            <person name="Alberti F."/>
        </authorList>
    </citation>
    <scope>NUCLEOTIDE SEQUENCE [LARGE SCALE GENOMIC DNA]</scope>
    <source>
        <strain evidence="3">T-177</strain>
    </source>
</reference>
<organism evidence="2 3">
    <name type="scientific">Hohenbuehelia grisea</name>
    <dbReference type="NCBI Taxonomy" id="104357"/>
    <lineage>
        <taxon>Eukaryota</taxon>
        <taxon>Fungi</taxon>
        <taxon>Dikarya</taxon>
        <taxon>Basidiomycota</taxon>
        <taxon>Agaricomycotina</taxon>
        <taxon>Agaricomycetes</taxon>
        <taxon>Agaricomycetidae</taxon>
        <taxon>Agaricales</taxon>
        <taxon>Pleurotineae</taxon>
        <taxon>Pleurotaceae</taxon>
        <taxon>Hohenbuehelia</taxon>
    </lineage>
</organism>
<protein>
    <submittedName>
        <fullName evidence="2">Uncharacterized protein</fullName>
    </submittedName>
</protein>